<dbReference type="InterPro" id="IPR025452">
    <property type="entry name" value="DUF4218"/>
</dbReference>
<evidence type="ECO:0008006" key="4">
    <source>
        <dbReference type="Google" id="ProtNLM"/>
    </source>
</evidence>
<dbReference type="AlphaFoldDB" id="A0AAW2SBB0"/>
<accession>A0AAW2SBB0</accession>
<dbReference type="PANTHER" id="PTHR48258:SF3">
    <property type="entry name" value="FK506-BINDING PROTEIN 4-LIKE ISOFORM X1"/>
    <property type="match status" value="1"/>
</dbReference>
<name>A0AAW2SBB0_9LAMI</name>
<sequence>MHIEKNVLDNIFNTVMDIKGKTKNNLNARKDLKIICNQSELQDDDRRPKVMPKVVYIRNKKQKKRICKWITHLKFSDGYASNLARCIDMKELRLHGMKSYDCHILCLTMLDINKVQELEVSVVTILCKLEIFRPAFFDSMEHIIVHLPYEARVKSDLNYTDNELLKLHYWGPTDPMRGIKVNPRYHLVDVNFKKVHQKNEPFVLAKQVVQVHYTEYPSMKRDKMDWMVVCKTKVRRVINDSRWTKVAFQEDETIPSPQLVKDNHNYELHDTNGI</sequence>
<feature type="domain" description="DUF4218" evidence="2">
    <location>
        <begin position="106"/>
        <end position="159"/>
    </location>
</feature>
<dbReference type="PANTHER" id="PTHR48258">
    <property type="entry name" value="DUF4218 DOMAIN-CONTAINING PROTEIN-RELATED"/>
    <property type="match status" value="1"/>
</dbReference>
<dbReference type="Pfam" id="PF13960">
    <property type="entry name" value="DUF4218"/>
    <property type="match status" value="1"/>
</dbReference>
<evidence type="ECO:0000313" key="3">
    <source>
        <dbReference type="EMBL" id="KAL0388991.1"/>
    </source>
</evidence>
<dbReference type="InterPro" id="IPR025312">
    <property type="entry name" value="DUF4216"/>
</dbReference>
<gene>
    <name evidence="3" type="ORF">Scaly_0256200</name>
</gene>
<dbReference type="Pfam" id="PF13952">
    <property type="entry name" value="DUF4216"/>
    <property type="match status" value="1"/>
</dbReference>
<reference evidence="3" key="1">
    <citation type="submission" date="2020-06" db="EMBL/GenBank/DDBJ databases">
        <authorList>
            <person name="Li T."/>
            <person name="Hu X."/>
            <person name="Zhang T."/>
            <person name="Song X."/>
            <person name="Zhang H."/>
            <person name="Dai N."/>
            <person name="Sheng W."/>
            <person name="Hou X."/>
            <person name="Wei L."/>
        </authorList>
    </citation>
    <scope>NUCLEOTIDE SEQUENCE</scope>
    <source>
        <strain evidence="3">KEN8</strain>
        <tissue evidence="3">Leaf</tissue>
    </source>
</reference>
<evidence type="ECO:0000259" key="1">
    <source>
        <dbReference type="Pfam" id="PF13952"/>
    </source>
</evidence>
<proteinExistence type="predicted"/>
<organism evidence="3">
    <name type="scientific">Sesamum calycinum</name>
    <dbReference type="NCBI Taxonomy" id="2727403"/>
    <lineage>
        <taxon>Eukaryota</taxon>
        <taxon>Viridiplantae</taxon>
        <taxon>Streptophyta</taxon>
        <taxon>Embryophyta</taxon>
        <taxon>Tracheophyta</taxon>
        <taxon>Spermatophyta</taxon>
        <taxon>Magnoliopsida</taxon>
        <taxon>eudicotyledons</taxon>
        <taxon>Gunneridae</taxon>
        <taxon>Pentapetalae</taxon>
        <taxon>asterids</taxon>
        <taxon>lamiids</taxon>
        <taxon>Lamiales</taxon>
        <taxon>Pedaliaceae</taxon>
        <taxon>Sesamum</taxon>
    </lineage>
</organism>
<comment type="caution">
    <text evidence="3">The sequence shown here is derived from an EMBL/GenBank/DDBJ whole genome shotgun (WGS) entry which is preliminary data.</text>
</comment>
<protein>
    <recommendedName>
        <fullName evidence="4">DUF4218 domain-containing protein</fullName>
    </recommendedName>
</protein>
<feature type="domain" description="DUF4216" evidence="1">
    <location>
        <begin position="173"/>
        <end position="229"/>
    </location>
</feature>
<evidence type="ECO:0000259" key="2">
    <source>
        <dbReference type="Pfam" id="PF13960"/>
    </source>
</evidence>
<dbReference type="EMBL" id="JACGWM010000002">
    <property type="protein sequence ID" value="KAL0388991.1"/>
    <property type="molecule type" value="Genomic_DNA"/>
</dbReference>
<reference evidence="3" key="2">
    <citation type="journal article" date="2024" name="Plant">
        <title>Genomic evolution and insights into agronomic trait innovations of Sesamum species.</title>
        <authorList>
            <person name="Miao H."/>
            <person name="Wang L."/>
            <person name="Qu L."/>
            <person name="Liu H."/>
            <person name="Sun Y."/>
            <person name="Le M."/>
            <person name="Wang Q."/>
            <person name="Wei S."/>
            <person name="Zheng Y."/>
            <person name="Lin W."/>
            <person name="Duan Y."/>
            <person name="Cao H."/>
            <person name="Xiong S."/>
            <person name="Wang X."/>
            <person name="Wei L."/>
            <person name="Li C."/>
            <person name="Ma Q."/>
            <person name="Ju M."/>
            <person name="Zhao R."/>
            <person name="Li G."/>
            <person name="Mu C."/>
            <person name="Tian Q."/>
            <person name="Mei H."/>
            <person name="Zhang T."/>
            <person name="Gao T."/>
            <person name="Zhang H."/>
        </authorList>
    </citation>
    <scope>NUCLEOTIDE SEQUENCE</scope>
    <source>
        <strain evidence="3">KEN8</strain>
    </source>
</reference>